<dbReference type="RefSeq" id="WP_009600141.1">
    <property type="nucleotide sequence ID" value="NZ_AEIU01000048.1"/>
</dbReference>
<dbReference type="OrthoDB" id="8452208at2"/>
<dbReference type="Proteomes" id="UP000002943">
    <property type="component" value="Unassembled WGS sequence"/>
</dbReference>
<dbReference type="AlphaFoldDB" id="E3BGP9"/>
<evidence type="ECO:0000259" key="1">
    <source>
        <dbReference type="Pfam" id="PF09346"/>
    </source>
</evidence>
<dbReference type="Pfam" id="PF09346">
    <property type="entry name" value="SMI1_KNR4"/>
    <property type="match status" value="1"/>
</dbReference>
<dbReference type="InterPro" id="IPR018958">
    <property type="entry name" value="Knr4/Smi1-like_dom"/>
</dbReference>
<dbReference type="Gene3D" id="3.40.1580.10">
    <property type="entry name" value="SMI1/KNR4-like"/>
    <property type="match status" value="1"/>
</dbReference>
<reference evidence="2 3" key="1">
    <citation type="journal article" date="2012" name="Int. J. Syst. Evol. Microbiol.">
        <title>Vibrio caribbeanicus sp. nov., isolated from the marine sponge Scleritoderma cyanea.</title>
        <authorList>
            <person name="Hoffmann M."/>
            <person name="Monday S.R."/>
            <person name="Allard M.W."/>
            <person name="Strain E.A."/>
            <person name="Whittaker P."/>
            <person name="Naum M."/>
            <person name="McCarthy P.J."/>
            <person name="Lopez J.V."/>
            <person name="Fischer M."/>
            <person name="Brown E.W."/>
        </authorList>
    </citation>
    <scope>NUCLEOTIDE SEQUENCE [LARGE SCALE GENOMIC DNA]</scope>
    <source>
        <strain evidence="2 3">ATCC BAA-2122</strain>
    </source>
</reference>
<comment type="caution">
    <text evidence="2">The sequence shown here is derived from an EMBL/GenBank/DDBJ whole genome shotgun (WGS) entry which is preliminary data.</text>
</comment>
<dbReference type="GO" id="GO:0016829">
    <property type="term" value="F:lyase activity"/>
    <property type="evidence" value="ECO:0007669"/>
    <property type="project" value="UniProtKB-KW"/>
</dbReference>
<dbReference type="SUPFAM" id="SSF160631">
    <property type="entry name" value="SMI1/KNR4-like"/>
    <property type="match status" value="1"/>
</dbReference>
<protein>
    <submittedName>
        <fullName evidence="2">HEAT repeat-containing PBS lyase</fullName>
    </submittedName>
</protein>
<feature type="domain" description="Knr4/Smi1-like" evidence="1">
    <location>
        <begin position="32"/>
        <end position="150"/>
    </location>
</feature>
<dbReference type="eggNOG" id="COG4282">
    <property type="taxonomic scope" value="Bacteria"/>
</dbReference>
<evidence type="ECO:0000313" key="3">
    <source>
        <dbReference type="Proteomes" id="UP000002943"/>
    </source>
</evidence>
<sequence>MKTTITEFLSTILTYLLKWQFPVCKFLNDGLEESEIRALFNSSGITPTNELIELYQWRNGTNIVQGTMLDDIQIIPGFHFLSLQDSVNNYSAMKNDKRWNPSWFPIFANGGGDFYAVDLSQSTGDTAPIIGFILGEAEQEIEYQSLTTMLLTFCECYENKVVFRTEGGYLEMDDDEQAEIALKHNPEVKFWQS</sequence>
<gene>
    <name evidence="2" type="ORF">VIBC2010_04484</name>
</gene>
<organism evidence="2 3">
    <name type="scientific">Vibrio caribbeanicus ATCC BAA-2122</name>
    <dbReference type="NCBI Taxonomy" id="796620"/>
    <lineage>
        <taxon>Bacteria</taxon>
        <taxon>Pseudomonadati</taxon>
        <taxon>Pseudomonadota</taxon>
        <taxon>Gammaproteobacteria</taxon>
        <taxon>Vibrionales</taxon>
        <taxon>Vibrionaceae</taxon>
        <taxon>Vibrio</taxon>
    </lineage>
</organism>
<evidence type="ECO:0000313" key="2">
    <source>
        <dbReference type="EMBL" id="EFP97773.1"/>
    </source>
</evidence>
<dbReference type="InterPro" id="IPR037883">
    <property type="entry name" value="Knr4/Smi1-like_sf"/>
</dbReference>
<accession>E3BGP9</accession>
<proteinExistence type="predicted"/>
<keyword evidence="2" id="KW-0456">Lyase</keyword>
<dbReference type="EMBL" id="AEIU01000048">
    <property type="protein sequence ID" value="EFP97773.1"/>
    <property type="molecule type" value="Genomic_DNA"/>
</dbReference>
<name>E3BGP9_9VIBR</name>
<keyword evidence="3" id="KW-1185">Reference proteome</keyword>